<evidence type="ECO:0000313" key="8">
    <source>
        <dbReference type="Proteomes" id="UP000700815"/>
    </source>
</evidence>
<dbReference type="RefSeq" id="WP_219059184.1">
    <property type="nucleotide sequence ID" value="NZ_JAHBBH010000030.1"/>
</dbReference>
<dbReference type="Proteomes" id="UP000700815">
    <property type="component" value="Unassembled WGS sequence"/>
</dbReference>
<feature type="compositionally biased region" description="Polar residues" evidence="5">
    <location>
        <begin position="215"/>
        <end position="226"/>
    </location>
</feature>
<sequence length="354" mass="38165">MEGSGEYAVAFDDTTVNLDPNLLVTLWRVGSEGSLTAAARVLGWSQPAVSQQVRKLERDCGCQLIERTGRGAALTPAGAILAKHGELIALRLAQAGKEFAEYQRRTDTSLRLLAPPSICSTIVSRALAKLSVDSPIDVSLAQSEPPEAIADVAHGEADCAVVFRYESIPQYLVIDDDLQFDYLGNDPLLLLVRKTPDPSRGESAGTRAPDAAEDGTQTTRSAQQASDAHPVGHPVHLREYADHGWIAGCPFCQTNLLSMARREGFEPDITYCVDDYATTQSLVAIGANVSIVSRLASMAPLPANLELLPIDDPYARRGVGIVTRRGDDRPAVRTLVDELRWAAAPLLEPPLPEH</sequence>
<dbReference type="PANTHER" id="PTHR30346">
    <property type="entry name" value="TRANSCRIPTIONAL DUAL REGULATOR HCAR-RELATED"/>
    <property type="match status" value="1"/>
</dbReference>
<dbReference type="Pfam" id="PF00126">
    <property type="entry name" value="HTH_1"/>
    <property type="match status" value="1"/>
</dbReference>
<proteinExistence type="inferred from homology"/>
<evidence type="ECO:0000313" key="7">
    <source>
        <dbReference type="EMBL" id="MBW3093165.1"/>
    </source>
</evidence>
<keyword evidence="3" id="KW-0238">DNA-binding</keyword>
<feature type="domain" description="HTH lysR-type" evidence="6">
    <location>
        <begin position="18"/>
        <end position="75"/>
    </location>
</feature>
<organism evidence="7 8">
    <name type="scientific">Bifidobacterium miconis</name>
    <dbReference type="NCBI Taxonomy" id="2834435"/>
    <lineage>
        <taxon>Bacteria</taxon>
        <taxon>Bacillati</taxon>
        <taxon>Actinomycetota</taxon>
        <taxon>Actinomycetes</taxon>
        <taxon>Bifidobacteriales</taxon>
        <taxon>Bifidobacteriaceae</taxon>
        <taxon>Bifidobacterium</taxon>
    </lineage>
</organism>
<evidence type="ECO:0000256" key="2">
    <source>
        <dbReference type="ARBA" id="ARBA00023015"/>
    </source>
</evidence>
<gene>
    <name evidence="7" type="ORF">KIH79_09590</name>
</gene>
<dbReference type="Pfam" id="PF03466">
    <property type="entry name" value="LysR_substrate"/>
    <property type="match status" value="2"/>
</dbReference>
<dbReference type="PROSITE" id="PS50931">
    <property type="entry name" value="HTH_LYSR"/>
    <property type="match status" value="1"/>
</dbReference>
<evidence type="ECO:0000256" key="4">
    <source>
        <dbReference type="ARBA" id="ARBA00023163"/>
    </source>
</evidence>
<keyword evidence="4" id="KW-0804">Transcription</keyword>
<comment type="similarity">
    <text evidence="1">Belongs to the LysR transcriptional regulatory family.</text>
</comment>
<keyword evidence="2" id="KW-0805">Transcription regulation</keyword>
<dbReference type="EMBL" id="JAHBBH010000030">
    <property type="protein sequence ID" value="MBW3093165.1"/>
    <property type="molecule type" value="Genomic_DNA"/>
</dbReference>
<dbReference type="InterPro" id="IPR005119">
    <property type="entry name" value="LysR_subst-bd"/>
</dbReference>
<protein>
    <submittedName>
        <fullName evidence="7">LysR family transcriptional regulator</fullName>
    </submittedName>
</protein>
<dbReference type="InterPro" id="IPR000847">
    <property type="entry name" value="LysR_HTH_N"/>
</dbReference>
<evidence type="ECO:0000259" key="6">
    <source>
        <dbReference type="PROSITE" id="PS50931"/>
    </source>
</evidence>
<evidence type="ECO:0000256" key="5">
    <source>
        <dbReference type="SAM" id="MobiDB-lite"/>
    </source>
</evidence>
<evidence type="ECO:0000256" key="3">
    <source>
        <dbReference type="ARBA" id="ARBA00023125"/>
    </source>
</evidence>
<keyword evidence="8" id="KW-1185">Reference proteome</keyword>
<reference evidence="7 8" key="1">
    <citation type="submission" date="2021-05" db="EMBL/GenBank/DDBJ databases">
        <title>Phylogenetic classification of ten novel species belonging to the genus Bifidobacterium comprising B. colchicus sp. nov., B. abeli sp. nov., B. bicoloris sp. nov., B. guerezis sp. nov., B. rosaliae sp. nov., B. santillanensis sp. nov., B. argentati sp. nov., B. amazzoni sp. nov., B. pluviali sp. nov., and B. pinnaculum sp. nov.</title>
        <authorList>
            <person name="Lugli G.A."/>
            <person name="Ruiz Garcia L."/>
            <person name="Margolles A."/>
            <person name="Ventura M."/>
        </authorList>
    </citation>
    <scope>NUCLEOTIDE SEQUENCE [LARGE SCALE GENOMIC DNA]</scope>
    <source>
        <strain evidence="7 8">82T10</strain>
    </source>
</reference>
<comment type="caution">
    <text evidence="7">The sequence shown here is derived from an EMBL/GenBank/DDBJ whole genome shotgun (WGS) entry which is preliminary data.</text>
</comment>
<dbReference type="PANTHER" id="PTHR30346:SF29">
    <property type="entry name" value="LYSR SUBSTRATE-BINDING"/>
    <property type="match status" value="1"/>
</dbReference>
<evidence type="ECO:0000256" key="1">
    <source>
        <dbReference type="ARBA" id="ARBA00009437"/>
    </source>
</evidence>
<name>A0ABS6WGI1_9BIFI</name>
<feature type="region of interest" description="Disordered" evidence="5">
    <location>
        <begin position="194"/>
        <end position="230"/>
    </location>
</feature>
<accession>A0ABS6WGI1</accession>